<dbReference type="EMBL" id="JADCKF010000001">
    <property type="protein sequence ID" value="MBE5054777.1"/>
    <property type="molecule type" value="Genomic_DNA"/>
</dbReference>
<comment type="caution">
    <text evidence="4">The sequence shown here is derived from an EMBL/GenBank/DDBJ whole genome shotgun (WGS) entry which is preliminary data.</text>
</comment>
<dbReference type="InterPro" id="IPR024455">
    <property type="entry name" value="Phage_capsid"/>
</dbReference>
<comment type="subcellular location">
    <subcellularLocation>
        <location evidence="1">Virion</location>
    </subcellularLocation>
</comment>
<feature type="domain" description="Phage capsid-like C-terminal" evidence="2">
    <location>
        <begin position="100"/>
        <end position="259"/>
    </location>
</feature>
<organism evidence="4 5">
    <name type="scientific">Pseudoflavonifractor gallinarum</name>
    <dbReference type="NCBI Taxonomy" id="2779352"/>
    <lineage>
        <taxon>Bacteria</taxon>
        <taxon>Bacillati</taxon>
        <taxon>Bacillota</taxon>
        <taxon>Clostridia</taxon>
        <taxon>Eubacteriales</taxon>
        <taxon>Oscillospiraceae</taxon>
        <taxon>Pseudoflavonifractor</taxon>
    </lineage>
</organism>
<dbReference type="Pfam" id="PF12733">
    <property type="entry name" value="Cadherin-like"/>
    <property type="match status" value="1"/>
</dbReference>
<protein>
    <submittedName>
        <fullName evidence="4">Phage major capsid protein</fullName>
    </submittedName>
</protein>
<accession>A0ABR9R7W7</accession>
<evidence type="ECO:0000259" key="2">
    <source>
        <dbReference type="Pfam" id="PF05065"/>
    </source>
</evidence>
<evidence type="ECO:0000259" key="3">
    <source>
        <dbReference type="Pfam" id="PF12733"/>
    </source>
</evidence>
<dbReference type="NCBIfam" id="TIGR01554">
    <property type="entry name" value="major_cap_HK97"/>
    <property type="match status" value="1"/>
</dbReference>
<keyword evidence="5" id="KW-1185">Reference proteome</keyword>
<evidence type="ECO:0000313" key="4">
    <source>
        <dbReference type="EMBL" id="MBE5054777.1"/>
    </source>
</evidence>
<gene>
    <name evidence="4" type="ORF">INF37_01995</name>
</gene>
<dbReference type="Proteomes" id="UP000806211">
    <property type="component" value="Unassembled WGS sequence"/>
</dbReference>
<name>A0ABR9R7W7_9FIRM</name>
<evidence type="ECO:0000313" key="5">
    <source>
        <dbReference type="Proteomes" id="UP000806211"/>
    </source>
</evidence>
<sequence>MKSNDILNREEIRTLMQKAIKEGDTEGFYQAFDQMLELIQEDIQQKYDARIGEMQQEMDSRILAARGVRQLTAKETEYYQKLSQAMKSRDPKQALANLDVVMPETIIDAVFDELRTSHPLLSRISFIPTGGAIKMMMNTNGYQEAAWGPLCDEIVKELTSGFKEVETGLLKLSAFLPVCKAMLDLGPVWMDSYVRQVLYEALANGMEAGITVGDGDNKPIGMNRDVSEGVSVSGGKYPEKKTVEVTNLDAETVGNLLSLLAVDGNGKPRAVRDVILVVNPQDYFQKVMPATTVMAPDGTYRSDVLPYPASIIQSPALPVGRAIFGMAYKYFAAAGTATDGRIEYSDHYRFVEDERVYLIKAYANGLPMDDNAFLYLDISKLQPTVYKVQPVEAPAAVTDANLVDLKIGALTLTPAFAGETTSYTASTTNATNVIKATPKHAGAVIEITNKDTDGDTTNPVPNGSAVTWFDGSNTLTVKVTAADGETTKSYTVTVTKS</sequence>
<dbReference type="InterPro" id="IPR025883">
    <property type="entry name" value="Cadherin-like_domain"/>
</dbReference>
<reference evidence="4 5" key="1">
    <citation type="submission" date="2020-10" db="EMBL/GenBank/DDBJ databases">
        <title>ChiBAC.</title>
        <authorList>
            <person name="Zenner C."/>
            <person name="Hitch T.C.A."/>
            <person name="Clavel T."/>
        </authorList>
    </citation>
    <scope>NUCLEOTIDE SEQUENCE [LARGE SCALE GENOMIC DNA]</scope>
    <source>
        <strain evidence="4 5">DSM 107456</strain>
    </source>
</reference>
<dbReference type="RefSeq" id="WP_193536078.1">
    <property type="nucleotide sequence ID" value="NZ_AP031438.1"/>
</dbReference>
<feature type="domain" description="Cadherin-like beta-sandwich-like" evidence="3">
    <location>
        <begin position="409"/>
        <end position="496"/>
    </location>
</feature>
<dbReference type="InterPro" id="IPR054612">
    <property type="entry name" value="Phage_capsid-like_C"/>
</dbReference>
<evidence type="ECO:0000256" key="1">
    <source>
        <dbReference type="ARBA" id="ARBA00004328"/>
    </source>
</evidence>
<dbReference type="SUPFAM" id="SSF56563">
    <property type="entry name" value="Major capsid protein gp5"/>
    <property type="match status" value="1"/>
</dbReference>
<proteinExistence type="predicted"/>
<dbReference type="Pfam" id="PF05065">
    <property type="entry name" value="Phage_capsid"/>
    <property type="match status" value="1"/>
</dbReference>